<dbReference type="EMBL" id="RCSS01000693">
    <property type="protein sequence ID" value="RVD90998.1"/>
    <property type="molecule type" value="Genomic_DNA"/>
</dbReference>
<gene>
    <name evidence="2" type="ORF">TUBRATIS_25660</name>
</gene>
<dbReference type="AlphaFoldDB" id="A0A437AIT1"/>
<dbReference type="Proteomes" id="UP000282876">
    <property type="component" value="Unassembled WGS sequence"/>
</dbReference>
<feature type="chain" id="PRO_5019353857" evidence="1">
    <location>
        <begin position="18"/>
        <end position="58"/>
    </location>
</feature>
<keyword evidence="1" id="KW-0732">Signal</keyword>
<feature type="signal peptide" evidence="1">
    <location>
        <begin position="1"/>
        <end position="17"/>
    </location>
</feature>
<name>A0A437AIT1_9MICR</name>
<dbReference type="VEuPathDB" id="MicrosporidiaDB:TUBRATIS_25660"/>
<evidence type="ECO:0000313" key="2">
    <source>
        <dbReference type="EMBL" id="RVD90998.1"/>
    </source>
</evidence>
<feature type="non-terminal residue" evidence="2">
    <location>
        <position position="58"/>
    </location>
</feature>
<protein>
    <submittedName>
        <fullName evidence="2">Uncharacterized protein</fullName>
    </submittedName>
</protein>
<evidence type="ECO:0000313" key="3">
    <source>
        <dbReference type="Proteomes" id="UP000282876"/>
    </source>
</evidence>
<sequence>MFLKLLYLLSLVFCANPNTDEIERQMAIYEQFIDSLKQTGHYEKFMDVAKKIFDRPIE</sequence>
<evidence type="ECO:0000256" key="1">
    <source>
        <dbReference type="SAM" id="SignalP"/>
    </source>
</evidence>
<proteinExistence type="predicted"/>
<keyword evidence="3" id="KW-1185">Reference proteome</keyword>
<accession>A0A437AIT1</accession>
<comment type="caution">
    <text evidence="2">The sequence shown here is derived from an EMBL/GenBank/DDBJ whole genome shotgun (WGS) entry which is preliminary data.</text>
</comment>
<reference evidence="2 3" key="1">
    <citation type="submission" date="2018-10" db="EMBL/GenBank/DDBJ databases">
        <title>Draft genome sequence of the microsporidian Tubulinosema ratisbonensis.</title>
        <authorList>
            <person name="Polonais V."/>
            <person name="Peyretaillade E."/>
            <person name="Niehus S."/>
            <person name="Wawrzyniak I."/>
            <person name="Franchet A."/>
            <person name="Gaspin C."/>
            <person name="Reichstadt M."/>
            <person name="Belser C."/>
            <person name="Labadie K."/>
            <person name="Delbac F."/>
            <person name="Ferrandon D."/>
        </authorList>
    </citation>
    <scope>NUCLEOTIDE SEQUENCE [LARGE SCALE GENOMIC DNA]</scope>
    <source>
        <strain evidence="2 3">Franzen</strain>
    </source>
</reference>
<organism evidence="2 3">
    <name type="scientific">Tubulinosema ratisbonensis</name>
    <dbReference type="NCBI Taxonomy" id="291195"/>
    <lineage>
        <taxon>Eukaryota</taxon>
        <taxon>Fungi</taxon>
        <taxon>Fungi incertae sedis</taxon>
        <taxon>Microsporidia</taxon>
        <taxon>Tubulinosematoidea</taxon>
        <taxon>Tubulinosematidae</taxon>
        <taxon>Tubulinosema</taxon>
    </lineage>
</organism>